<dbReference type="Gene3D" id="3.10.180.10">
    <property type="entry name" value="2,3-Dihydroxybiphenyl 1,2-Dioxygenase, domain 1"/>
    <property type="match status" value="1"/>
</dbReference>
<feature type="domain" description="VOC" evidence="1">
    <location>
        <begin position="9"/>
        <end position="141"/>
    </location>
</feature>
<organism evidence="2 3">
    <name type="scientific">Cupriavidus laharis</name>
    <dbReference type="NCBI Taxonomy" id="151654"/>
    <lineage>
        <taxon>Bacteria</taxon>
        <taxon>Pseudomonadati</taxon>
        <taxon>Pseudomonadota</taxon>
        <taxon>Betaproteobacteria</taxon>
        <taxon>Burkholderiales</taxon>
        <taxon>Burkholderiaceae</taxon>
        <taxon>Cupriavidus</taxon>
    </lineage>
</organism>
<evidence type="ECO:0000313" key="2">
    <source>
        <dbReference type="EMBL" id="CAG9170927.1"/>
    </source>
</evidence>
<accession>A0ABM8WTZ1</accession>
<dbReference type="Pfam" id="PF00903">
    <property type="entry name" value="Glyoxalase"/>
    <property type="match status" value="1"/>
</dbReference>
<reference evidence="2 3" key="1">
    <citation type="submission" date="2021-08" db="EMBL/GenBank/DDBJ databases">
        <authorList>
            <person name="Peeters C."/>
        </authorList>
    </citation>
    <scope>NUCLEOTIDE SEQUENCE [LARGE SCALE GENOMIC DNA]</scope>
    <source>
        <strain evidence="2 3">LMG 23992</strain>
    </source>
</reference>
<comment type="caution">
    <text evidence="2">The sequence shown here is derived from an EMBL/GenBank/DDBJ whole genome shotgun (WGS) entry which is preliminary data.</text>
</comment>
<evidence type="ECO:0000259" key="1">
    <source>
        <dbReference type="PROSITE" id="PS51819"/>
    </source>
</evidence>
<dbReference type="CDD" id="cd06587">
    <property type="entry name" value="VOC"/>
    <property type="match status" value="1"/>
</dbReference>
<proteinExistence type="predicted"/>
<dbReference type="SUPFAM" id="SSF54593">
    <property type="entry name" value="Glyoxalase/Bleomycin resistance protein/Dihydroxybiphenyl dioxygenase"/>
    <property type="match status" value="1"/>
</dbReference>
<dbReference type="RefSeq" id="WP_224079516.1">
    <property type="nucleotide sequence ID" value="NZ_CAJZAI010000003.1"/>
</dbReference>
<dbReference type="InterPro" id="IPR037523">
    <property type="entry name" value="VOC_core"/>
</dbReference>
<dbReference type="PANTHER" id="PTHR21366">
    <property type="entry name" value="GLYOXALASE FAMILY PROTEIN"/>
    <property type="match status" value="1"/>
</dbReference>
<dbReference type="InterPro" id="IPR050383">
    <property type="entry name" value="GlyoxalaseI/FosfomycinResist"/>
</dbReference>
<sequence>MPPPAPILGLHHFAWRCRNAEETRAFYEDLLGLPLVHVIKLDKVPSTGEHCPYVHLFFKLADGSNIAFFDLGDDTAALPSPNTPAWVNHIALSLGSLDELHAMKARLAARGVEVVGVTDHGFVQSIYFFDPNGLRLELTVPVAPQATLDGYHEKARSHLDAWTASRRGGPDA</sequence>
<dbReference type="PROSITE" id="PS51819">
    <property type="entry name" value="VOC"/>
    <property type="match status" value="1"/>
</dbReference>
<name>A0ABM8WTZ1_9BURK</name>
<dbReference type="EMBL" id="CAJZAI010000003">
    <property type="protein sequence ID" value="CAG9170927.1"/>
    <property type="molecule type" value="Genomic_DNA"/>
</dbReference>
<protein>
    <recommendedName>
        <fullName evidence="1">VOC domain-containing protein</fullName>
    </recommendedName>
</protein>
<dbReference type="InterPro" id="IPR029068">
    <property type="entry name" value="Glyas_Bleomycin-R_OHBP_Dase"/>
</dbReference>
<dbReference type="PANTHER" id="PTHR21366:SF30">
    <property type="entry name" value="BLL2330 PROTEIN"/>
    <property type="match status" value="1"/>
</dbReference>
<keyword evidence="3" id="KW-1185">Reference proteome</keyword>
<evidence type="ECO:0000313" key="3">
    <source>
        <dbReference type="Proteomes" id="UP000727654"/>
    </source>
</evidence>
<gene>
    <name evidence="2" type="ORF">LMG23992_01880</name>
</gene>
<dbReference type="Proteomes" id="UP000727654">
    <property type="component" value="Unassembled WGS sequence"/>
</dbReference>
<dbReference type="InterPro" id="IPR004360">
    <property type="entry name" value="Glyas_Fos-R_dOase_dom"/>
</dbReference>